<reference evidence="1" key="1">
    <citation type="journal article" date="2020" name="Phytopathology">
        <title>Genome Sequence Resources of Colletotrichum truncatum, C. plurivorum, C. musicola, and C. sojae: Four Species Pathogenic to Soybean (Glycine max).</title>
        <authorList>
            <person name="Rogerio F."/>
            <person name="Boufleur T.R."/>
            <person name="Ciampi-Guillardi M."/>
            <person name="Sukno S.A."/>
            <person name="Thon M.R."/>
            <person name="Massola Junior N.S."/>
            <person name="Baroncelli R."/>
        </authorList>
    </citation>
    <scope>NUCLEOTIDE SEQUENCE</scope>
    <source>
        <strain evidence="1">LFN00145</strain>
    </source>
</reference>
<dbReference type="Proteomes" id="UP000654918">
    <property type="component" value="Unassembled WGS sequence"/>
</dbReference>
<accession>A0A8H6NQ21</accession>
<proteinExistence type="predicted"/>
<evidence type="ECO:0000313" key="2">
    <source>
        <dbReference type="Proteomes" id="UP000654918"/>
    </source>
</evidence>
<protein>
    <submittedName>
        <fullName evidence="1">4f5 domain protein</fullName>
    </submittedName>
</protein>
<dbReference type="AlphaFoldDB" id="A0A8H6NQ21"/>
<dbReference type="EMBL" id="WIGO01000007">
    <property type="protein sequence ID" value="KAF6840454.1"/>
    <property type="molecule type" value="Genomic_DNA"/>
</dbReference>
<sequence length="51" mass="5926">MSGTEFQRAKESAADIMRQKQAACEFSTPLLYHSWFFFTGTRSHWLPQSRG</sequence>
<evidence type="ECO:0000313" key="1">
    <source>
        <dbReference type="EMBL" id="KAF6840454.1"/>
    </source>
</evidence>
<organism evidence="1 2">
    <name type="scientific">Colletotrichum plurivorum</name>
    <dbReference type="NCBI Taxonomy" id="2175906"/>
    <lineage>
        <taxon>Eukaryota</taxon>
        <taxon>Fungi</taxon>
        <taxon>Dikarya</taxon>
        <taxon>Ascomycota</taxon>
        <taxon>Pezizomycotina</taxon>
        <taxon>Sordariomycetes</taxon>
        <taxon>Hypocreomycetidae</taxon>
        <taxon>Glomerellales</taxon>
        <taxon>Glomerellaceae</taxon>
        <taxon>Colletotrichum</taxon>
        <taxon>Colletotrichum orchidearum species complex</taxon>
    </lineage>
</organism>
<gene>
    <name evidence="1" type="ORF">CPLU01_01140</name>
</gene>
<comment type="caution">
    <text evidence="1">The sequence shown here is derived from an EMBL/GenBank/DDBJ whole genome shotgun (WGS) entry which is preliminary data.</text>
</comment>
<keyword evidence="2" id="KW-1185">Reference proteome</keyword>
<name>A0A8H6NQ21_9PEZI</name>